<comment type="caution">
    <text evidence="1">The sequence shown here is derived from an EMBL/GenBank/DDBJ whole genome shotgun (WGS) entry which is preliminary data.</text>
</comment>
<keyword evidence="2" id="KW-1185">Reference proteome</keyword>
<protein>
    <submittedName>
        <fullName evidence="1">Uncharacterized protein</fullName>
    </submittedName>
</protein>
<accession>A0ABX0CYQ0</accession>
<dbReference type="EMBL" id="JAAGUX010000061">
    <property type="protein sequence ID" value="NEW58679.1"/>
    <property type="molecule type" value="Genomic_DNA"/>
</dbReference>
<dbReference type="Proteomes" id="UP000470876">
    <property type="component" value="Unassembled WGS sequence"/>
</dbReference>
<sequence>MTEPTNPTAARLRFLMARAQRAGYQLIAEPSGEGWLLVDLHDGVRLFESDSLAGVERYLSE</sequence>
<reference evidence="1 2" key="1">
    <citation type="submission" date="2020-01" db="EMBL/GenBank/DDBJ databases">
        <title>Genetics and antimicrobial susceptibilities of Nocardia species isolated from the soil; a comparison with species isolated from humans.</title>
        <authorList>
            <person name="Carrasco G."/>
            <person name="Monzon S."/>
            <person name="Sansegundo M."/>
            <person name="Garcia E."/>
            <person name="Garrido N."/>
            <person name="Medina M.J."/>
            <person name="Villalon P."/>
            <person name="Ramirez-Arocha A.C."/>
            <person name="Jimenez P."/>
            <person name="Cuesta I."/>
            <person name="Valdezate S."/>
        </authorList>
    </citation>
    <scope>NUCLEOTIDE SEQUENCE [LARGE SCALE GENOMIC DNA]</scope>
    <source>
        <strain evidence="1 2">CNM20110649</strain>
    </source>
</reference>
<proteinExistence type="predicted"/>
<evidence type="ECO:0000313" key="1">
    <source>
        <dbReference type="EMBL" id="NEW58679.1"/>
    </source>
</evidence>
<dbReference type="RefSeq" id="WP_163956270.1">
    <property type="nucleotide sequence ID" value="NZ_JAAGUX010000061.1"/>
</dbReference>
<name>A0ABX0CYQ0_9NOCA</name>
<evidence type="ECO:0000313" key="2">
    <source>
        <dbReference type="Proteomes" id="UP000470876"/>
    </source>
</evidence>
<organism evidence="1 2">
    <name type="scientific">Nocardia cyriacigeorgica</name>
    <dbReference type="NCBI Taxonomy" id="135487"/>
    <lineage>
        <taxon>Bacteria</taxon>
        <taxon>Bacillati</taxon>
        <taxon>Actinomycetota</taxon>
        <taxon>Actinomycetes</taxon>
        <taxon>Mycobacteriales</taxon>
        <taxon>Nocardiaceae</taxon>
        <taxon>Nocardia</taxon>
    </lineage>
</organism>
<gene>
    <name evidence="1" type="ORF">GV794_24000</name>
</gene>